<proteinExistence type="predicted"/>
<comment type="caution">
    <text evidence="2">The sequence shown here is derived from an EMBL/GenBank/DDBJ whole genome shotgun (WGS) entry which is preliminary data.</text>
</comment>
<dbReference type="AlphaFoldDB" id="A0A7W7ZEA7"/>
<dbReference type="Pfam" id="PF10990">
    <property type="entry name" value="DUF2809"/>
    <property type="match status" value="1"/>
</dbReference>
<keyword evidence="1" id="KW-0472">Membrane</keyword>
<feature type="transmembrane region" description="Helical" evidence="1">
    <location>
        <begin position="64"/>
        <end position="84"/>
    </location>
</feature>
<dbReference type="Proteomes" id="UP000540989">
    <property type="component" value="Unassembled WGS sequence"/>
</dbReference>
<dbReference type="InterPro" id="IPR021257">
    <property type="entry name" value="DUF2809"/>
</dbReference>
<evidence type="ECO:0000256" key="1">
    <source>
        <dbReference type="SAM" id="Phobius"/>
    </source>
</evidence>
<gene>
    <name evidence="2" type="ORF">HDF16_003043</name>
</gene>
<name>A0A7W7ZEA7_9BACT</name>
<organism evidence="2 3">
    <name type="scientific">Granulicella aggregans</name>
    <dbReference type="NCBI Taxonomy" id="474949"/>
    <lineage>
        <taxon>Bacteria</taxon>
        <taxon>Pseudomonadati</taxon>
        <taxon>Acidobacteriota</taxon>
        <taxon>Terriglobia</taxon>
        <taxon>Terriglobales</taxon>
        <taxon>Acidobacteriaceae</taxon>
        <taxon>Granulicella</taxon>
    </lineage>
</organism>
<dbReference type="RefSeq" id="WP_184217910.1">
    <property type="nucleotide sequence ID" value="NZ_JACHIP010000004.1"/>
</dbReference>
<keyword evidence="1" id="KW-0812">Transmembrane</keyword>
<feature type="transmembrane region" description="Helical" evidence="1">
    <location>
        <begin position="37"/>
        <end position="57"/>
    </location>
</feature>
<protein>
    <submittedName>
        <fullName evidence="2">Carbon starvation protein CstA</fullName>
    </submittedName>
</protein>
<reference evidence="2 3" key="1">
    <citation type="submission" date="2020-08" db="EMBL/GenBank/DDBJ databases">
        <title>Genomic Encyclopedia of Type Strains, Phase IV (KMG-V): Genome sequencing to study the core and pangenomes of soil and plant-associated prokaryotes.</title>
        <authorList>
            <person name="Whitman W."/>
        </authorList>
    </citation>
    <scope>NUCLEOTIDE SEQUENCE [LARGE SCALE GENOMIC DNA]</scope>
    <source>
        <strain evidence="2 3">M8UP14</strain>
    </source>
</reference>
<sequence>MRSSTNPRRSAYLALLILTIVLGLVLRRVPMGLPYVIVKYGGSMLWAMMIYWIVAALAPVWSALTSGIFVAVIAALVEFFKLYHESVLDAFRRTLAGSLLLGRYFSWWDVVAYLVAIAIAVRLDRSFIRRGGA</sequence>
<accession>A0A7W7ZEA7</accession>
<dbReference type="EMBL" id="JACHIP010000004">
    <property type="protein sequence ID" value="MBB5058329.1"/>
    <property type="molecule type" value="Genomic_DNA"/>
</dbReference>
<keyword evidence="1" id="KW-1133">Transmembrane helix</keyword>
<evidence type="ECO:0000313" key="2">
    <source>
        <dbReference type="EMBL" id="MBB5058329.1"/>
    </source>
</evidence>
<keyword evidence="3" id="KW-1185">Reference proteome</keyword>
<feature type="transmembrane region" description="Helical" evidence="1">
    <location>
        <begin position="104"/>
        <end position="123"/>
    </location>
</feature>
<evidence type="ECO:0000313" key="3">
    <source>
        <dbReference type="Proteomes" id="UP000540989"/>
    </source>
</evidence>